<evidence type="ECO:0000313" key="3">
    <source>
        <dbReference type="Proteomes" id="UP000070544"/>
    </source>
</evidence>
<reference evidence="2 3" key="1">
    <citation type="journal article" date="2015" name="Genome Biol. Evol.">
        <title>Phylogenomic analyses indicate that early fungi evolved digesting cell walls of algal ancestors of land plants.</title>
        <authorList>
            <person name="Chang Y."/>
            <person name="Wang S."/>
            <person name="Sekimoto S."/>
            <person name="Aerts A.L."/>
            <person name="Choi C."/>
            <person name="Clum A."/>
            <person name="LaButti K.M."/>
            <person name="Lindquist E.A."/>
            <person name="Yee Ngan C."/>
            <person name="Ohm R.A."/>
            <person name="Salamov A.A."/>
            <person name="Grigoriev I.V."/>
            <person name="Spatafora J.W."/>
            <person name="Berbee M.L."/>
        </authorList>
    </citation>
    <scope>NUCLEOTIDE SEQUENCE [LARGE SCALE GENOMIC DNA]</scope>
    <source>
        <strain evidence="2 3">JEL478</strain>
    </source>
</reference>
<feature type="compositionally biased region" description="Polar residues" evidence="1">
    <location>
        <begin position="44"/>
        <end position="57"/>
    </location>
</feature>
<feature type="compositionally biased region" description="Basic and acidic residues" evidence="1">
    <location>
        <begin position="28"/>
        <end position="42"/>
    </location>
</feature>
<organism evidence="2 3">
    <name type="scientific">Gonapodya prolifera (strain JEL478)</name>
    <name type="common">Monoblepharis prolifera</name>
    <dbReference type="NCBI Taxonomy" id="1344416"/>
    <lineage>
        <taxon>Eukaryota</taxon>
        <taxon>Fungi</taxon>
        <taxon>Fungi incertae sedis</taxon>
        <taxon>Chytridiomycota</taxon>
        <taxon>Chytridiomycota incertae sedis</taxon>
        <taxon>Monoblepharidomycetes</taxon>
        <taxon>Monoblepharidales</taxon>
        <taxon>Gonapodyaceae</taxon>
        <taxon>Gonapodya</taxon>
    </lineage>
</organism>
<dbReference type="Proteomes" id="UP000070544">
    <property type="component" value="Unassembled WGS sequence"/>
</dbReference>
<dbReference type="EMBL" id="KQ965746">
    <property type="protein sequence ID" value="KXS17586.1"/>
    <property type="molecule type" value="Genomic_DNA"/>
</dbReference>
<proteinExistence type="predicted"/>
<evidence type="ECO:0000313" key="2">
    <source>
        <dbReference type="EMBL" id="KXS17586.1"/>
    </source>
</evidence>
<sequence length="223" mass="23560">MGSVVPSGRNVRDATCRKNAVTRVWIKAGEEVSSRVKSDSSHSETMPASVSDPSRSTRPAESRSRAGPDPPESDDVVVGSSLPGAAASFASEGVLVEADRIKEKLFRSTQRPISSGLVDDGQKDSSSSPDSDHTRETSSSSIFLRVAKASLMSLGALERYWSGERAATWCQSPCKIVLPTHYSPTGNLGLSSSSVLDTSAKMDGDAAPPATSRAMKVPKVLYT</sequence>
<name>A0A139ALC9_GONPJ</name>
<evidence type="ECO:0000256" key="1">
    <source>
        <dbReference type="SAM" id="MobiDB-lite"/>
    </source>
</evidence>
<accession>A0A139ALC9</accession>
<dbReference type="AlphaFoldDB" id="A0A139ALC9"/>
<gene>
    <name evidence="2" type="ORF">M427DRAFT_254546</name>
</gene>
<protein>
    <submittedName>
        <fullName evidence="2">Uncharacterized protein</fullName>
    </submittedName>
</protein>
<keyword evidence="3" id="KW-1185">Reference proteome</keyword>
<feature type="region of interest" description="Disordered" evidence="1">
    <location>
        <begin position="112"/>
        <end position="139"/>
    </location>
</feature>
<feature type="region of interest" description="Disordered" evidence="1">
    <location>
        <begin position="28"/>
        <end position="80"/>
    </location>
</feature>